<evidence type="ECO:0000256" key="8">
    <source>
        <dbReference type="ARBA" id="ARBA00022803"/>
    </source>
</evidence>
<dbReference type="InParanoid" id="G8JTW1"/>
<comment type="catalytic activity">
    <reaction evidence="13">
        <text>O-phospho-L-threonyl-[protein] + H2O = L-threonyl-[protein] + phosphate</text>
        <dbReference type="Rhea" id="RHEA:47004"/>
        <dbReference type="Rhea" id="RHEA-COMP:11060"/>
        <dbReference type="Rhea" id="RHEA-COMP:11605"/>
        <dbReference type="ChEBI" id="CHEBI:15377"/>
        <dbReference type="ChEBI" id="CHEBI:30013"/>
        <dbReference type="ChEBI" id="CHEBI:43474"/>
        <dbReference type="ChEBI" id="CHEBI:61977"/>
        <dbReference type="EC" id="3.1.3.16"/>
    </reaction>
    <physiologicalReaction direction="left-to-right" evidence="13">
        <dbReference type="Rhea" id="RHEA:47005"/>
    </physiologicalReaction>
</comment>
<dbReference type="PROSITE" id="PS50005">
    <property type="entry name" value="TPR"/>
    <property type="match status" value="1"/>
</dbReference>
<dbReference type="FunCoup" id="G8JTW1">
    <property type="interactions" value="1180"/>
</dbReference>
<dbReference type="SMART" id="SM00156">
    <property type="entry name" value="PP2Ac"/>
    <property type="match status" value="1"/>
</dbReference>
<evidence type="ECO:0000256" key="16">
    <source>
        <dbReference type="RuleBase" id="RU004273"/>
    </source>
</evidence>
<feature type="repeat" description="TPR" evidence="15">
    <location>
        <begin position="9"/>
        <end position="42"/>
    </location>
</feature>
<evidence type="ECO:0000256" key="9">
    <source>
        <dbReference type="ARBA" id="ARBA00022912"/>
    </source>
</evidence>
<comment type="subcellular location">
    <subcellularLocation>
        <location evidence="3">Nucleus</location>
    </subcellularLocation>
</comment>
<keyword evidence="7 16" id="KW-0378">Hydrolase</keyword>
<dbReference type="Pfam" id="PF13181">
    <property type="entry name" value="TPR_8"/>
    <property type="match status" value="1"/>
</dbReference>
<dbReference type="PIRSF" id="PIRSF033096">
    <property type="entry name" value="PPPtase_5"/>
    <property type="match status" value="1"/>
</dbReference>
<dbReference type="InterPro" id="IPR011990">
    <property type="entry name" value="TPR-like_helical_dom_sf"/>
</dbReference>
<dbReference type="OrthoDB" id="445564at2759"/>
<keyword evidence="8 15" id="KW-0802">TPR repeat</keyword>
<keyword evidence="19" id="KW-1185">Reference proteome</keyword>
<dbReference type="PANTHER" id="PTHR45668">
    <property type="entry name" value="SERINE/THREONINE-PROTEIN PHOSPHATASE 5-RELATED"/>
    <property type="match status" value="1"/>
</dbReference>
<keyword evidence="10" id="KW-0464">Manganese</keyword>
<evidence type="ECO:0000256" key="7">
    <source>
        <dbReference type="ARBA" id="ARBA00022801"/>
    </source>
</evidence>
<dbReference type="OMA" id="IHKKYAF"/>
<dbReference type="Pfam" id="PF00149">
    <property type="entry name" value="Metallophos"/>
    <property type="match status" value="1"/>
</dbReference>
<keyword evidence="11" id="KW-0539">Nucleus</keyword>
<dbReference type="eggNOG" id="KOG0376">
    <property type="taxonomic scope" value="Eukaryota"/>
</dbReference>
<dbReference type="Gene3D" id="1.25.40.10">
    <property type="entry name" value="Tetratricopeptide repeat domain"/>
    <property type="match status" value="1"/>
</dbReference>
<comment type="cofactor">
    <cofactor evidence="2">
        <name>Mg(2+)</name>
        <dbReference type="ChEBI" id="CHEBI:18420"/>
    </cofactor>
</comment>
<dbReference type="GO" id="GO:0004722">
    <property type="term" value="F:protein serine/threonine phosphatase activity"/>
    <property type="evidence" value="ECO:0007669"/>
    <property type="project" value="UniProtKB-EC"/>
</dbReference>
<comment type="catalytic activity">
    <reaction evidence="12">
        <text>O-phospho-L-seryl-[protein] + H2O = L-seryl-[protein] + phosphate</text>
        <dbReference type="Rhea" id="RHEA:20629"/>
        <dbReference type="Rhea" id="RHEA-COMP:9863"/>
        <dbReference type="Rhea" id="RHEA-COMP:11604"/>
        <dbReference type="ChEBI" id="CHEBI:15377"/>
        <dbReference type="ChEBI" id="CHEBI:29999"/>
        <dbReference type="ChEBI" id="CHEBI:43474"/>
        <dbReference type="ChEBI" id="CHEBI:83421"/>
        <dbReference type="EC" id="3.1.3.16"/>
    </reaction>
    <physiologicalReaction direction="left-to-right" evidence="12">
        <dbReference type="Rhea" id="RHEA:20630"/>
    </physiologicalReaction>
</comment>
<protein>
    <recommendedName>
        <fullName evidence="16">Serine/threonine-protein phosphatase</fullName>
        <ecNumber evidence="16">3.1.3.16</ecNumber>
    </recommendedName>
</protein>
<evidence type="ECO:0000256" key="13">
    <source>
        <dbReference type="ARBA" id="ARBA00048832"/>
    </source>
</evidence>
<dbReference type="SUPFAM" id="SSF56300">
    <property type="entry name" value="Metallo-dependent phosphatases"/>
    <property type="match status" value="1"/>
</dbReference>
<evidence type="ECO:0000256" key="4">
    <source>
        <dbReference type="ARBA" id="ARBA00008786"/>
    </source>
</evidence>
<dbReference type="HOGENOM" id="CLU_004962_5_2_1"/>
<name>G8JTW1_ERECY</name>
<keyword evidence="9" id="KW-0904">Protein phosphatase</keyword>
<dbReference type="KEGG" id="erc:Ecym_4413"/>
<comment type="similarity">
    <text evidence="4">Belongs to the PPP phosphatase family. PP-5 (PP-T) subfamily.</text>
</comment>
<dbReference type="GO" id="GO:0046872">
    <property type="term" value="F:metal ion binding"/>
    <property type="evidence" value="ECO:0007669"/>
    <property type="project" value="UniProtKB-KW"/>
</dbReference>
<dbReference type="GO" id="GO:0005634">
    <property type="term" value="C:nucleus"/>
    <property type="evidence" value="ECO:0007669"/>
    <property type="project" value="UniProtKB-SubCell"/>
</dbReference>
<dbReference type="InterPro" id="IPR019734">
    <property type="entry name" value="TPR_rpt"/>
</dbReference>
<dbReference type="InterPro" id="IPR051134">
    <property type="entry name" value="PPP_phosphatase"/>
</dbReference>
<evidence type="ECO:0000256" key="10">
    <source>
        <dbReference type="ARBA" id="ARBA00023211"/>
    </source>
</evidence>
<evidence type="ECO:0000256" key="3">
    <source>
        <dbReference type="ARBA" id="ARBA00004123"/>
    </source>
</evidence>
<dbReference type="GeneID" id="11472799"/>
<dbReference type="AlphaFoldDB" id="G8JTW1"/>
<keyword evidence="6" id="KW-0677">Repeat</keyword>
<feature type="active site" description="Proton donor/acceptor" evidence="14">
    <location>
        <position position="308"/>
    </location>
</feature>
<evidence type="ECO:0000256" key="6">
    <source>
        <dbReference type="ARBA" id="ARBA00022737"/>
    </source>
</evidence>
<sequence length="510" mass="56609">MTLTIVPEALEYKDQGNKFVASKDYGQAIEAYTKAIELDGCQSIFFSNRALANLKLDRFQSALEDSSKAIELDSSNVKGYHRRGMAYAGLQDFISAKRDLEVVLRVKPGEATAKRTLLACERMIRRERFEKAIRASGGNEEQQRLCKTLSLEMFAGNTDVGKYGGIELELEQVRDAAGGAAGVRVCNMSQVFISYVVNEVFLKGKRLPKEYVAGIISHAESLFAAEPTVVELESSRHGKKISVCGDTHGQLYDVLNLFRQFGKVDEDHTYLFNGDFVDRGSWSCEVAILFYCLKILYPERFFLNRGNHETNNMNKVYGFEDECKYKYSQRIFNLFAESFESLPLATVINGDYLVMHGGLVSDAEVTLEDLKGIDRFHQPPRDGAFMELLWSDPQAADGLGPSQRGLGYAFGPDVTAAFLAKNKLKKVMRSHEVRMGGVQFEHGGKLITVFSAPNYCDMQGNLGGIVHVVPGAGNKGELGNDDEDLYVETFSAVQHPDIKPMAYSNGGLGF</sequence>
<dbReference type="GO" id="GO:0005737">
    <property type="term" value="C:cytoplasm"/>
    <property type="evidence" value="ECO:0007669"/>
    <property type="project" value="EnsemblFungi"/>
</dbReference>
<accession>G8JTW1</accession>
<evidence type="ECO:0000256" key="1">
    <source>
        <dbReference type="ARBA" id="ARBA00001936"/>
    </source>
</evidence>
<comment type="cofactor">
    <cofactor evidence="1">
        <name>Mn(2+)</name>
        <dbReference type="ChEBI" id="CHEBI:29035"/>
    </cofactor>
</comment>
<dbReference type="SMART" id="SM00028">
    <property type="entry name" value="TPR"/>
    <property type="match status" value="3"/>
</dbReference>
<dbReference type="RefSeq" id="XP_003646281.1">
    <property type="nucleotide sequence ID" value="XM_003646233.1"/>
</dbReference>
<dbReference type="PRINTS" id="PR00114">
    <property type="entry name" value="STPHPHTASE"/>
</dbReference>
<dbReference type="FunFam" id="3.60.21.10:FF:000036">
    <property type="entry name" value="Serine/threonine protein phosphatase 5"/>
    <property type="match status" value="1"/>
</dbReference>
<dbReference type="InterPro" id="IPR006186">
    <property type="entry name" value="Ser/Thr-sp_prot-phosphatase"/>
</dbReference>
<evidence type="ECO:0000259" key="17">
    <source>
        <dbReference type="PROSITE" id="PS00125"/>
    </source>
</evidence>
<keyword evidence="5" id="KW-0479">Metal-binding</keyword>
<dbReference type="STRING" id="931890.G8JTW1"/>
<evidence type="ECO:0000256" key="12">
    <source>
        <dbReference type="ARBA" id="ARBA00047986"/>
    </source>
</evidence>
<evidence type="ECO:0000256" key="14">
    <source>
        <dbReference type="PIRSR" id="PIRSR033096-1"/>
    </source>
</evidence>
<evidence type="ECO:0000313" key="19">
    <source>
        <dbReference type="Proteomes" id="UP000006790"/>
    </source>
</evidence>
<dbReference type="PANTHER" id="PTHR45668:SF5">
    <property type="entry name" value="SERINE_THREONINE-PROTEIN PHOSPHATASE 5"/>
    <property type="match status" value="1"/>
</dbReference>
<evidence type="ECO:0000256" key="11">
    <source>
        <dbReference type="ARBA" id="ARBA00023242"/>
    </source>
</evidence>
<dbReference type="PROSITE" id="PS00125">
    <property type="entry name" value="SER_THR_PHOSPHATASE"/>
    <property type="match status" value="1"/>
</dbReference>
<evidence type="ECO:0000256" key="2">
    <source>
        <dbReference type="ARBA" id="ARBA00001946"/>
    </source>
</evidence>
<reference evidence="19" key="1">
    <citation type="journal article" date="2012" name="G3 (Bethesda)">
        <title>Pichia sorbitophila, an interspecies yeast hybrid reveals early steps of genome resolution following polyploidization.</title>
        <authorList>
            <person name="Leh Louis V."/>
            <person name="Despons L."/>
            <person name="Friedrich A."/>
            <person name="Martin T."/>
            <person name="Durrens P."/>
            <person name="Casaregola S."/>
            <person name="Neuveglise C."/>
            <person name="Fairhead C."/>
            <person name="Marck C."/>
            <person name="Cruz J.A."/>
            <person name="Straub M.L."/>
            <person name="Kugler V."/>
            <person name="Sacerdot C."/>
            <person name="Uzunov Z."/>
            <person name="Thierry A."/>
            <person name="Weiss S."/>
            <person name="Bleykasten C."/>
            <person name="De Montigny J."/>
            <person name="Jacques N."/>
            <person name="Jung P."/>
            <person name="Lemaire M."/>
            <person name="Mallet S."/>
            <person name="Morel G."/>
            <person name="Richard G.F."/>
            <person name="Sarkar A."/>
            <person name="Savel G."/>
            <person name="Schacherer J."/>
            <person name="Seret M.L."/>
            <person name="Talla E."/>
            <person name="Samson G."/>
            <person name="Jubin C."/>
            <person name="Poulain J."/>
            <person name="Vacherie B."/>
            <person name="Barbe V."/>
            <person name="Pelletier E."/>
            <person name="Sherman D.J."/>
            <person name="Westhof E."/>
            <person name="Weissenbach J."/>
            <person name="Baret P.V."/>
            <person name="Wincker P."/>
            <person name="Gaillardin C."/>
            <person name="Dujon B."/>
            <person name="Souciet J.L."/>
        </authorList>
    </citation>
    <scope>NUCLEOTIDE SEQUENCE [LARGE SCALE GENOMIC DNA]</scope>
    <source>
        <strain evidence="19">CBS 270.75 / DBVPG 7215 / KCTC 17166 / NRRL Y-17582</strain>
    </source>
</reference>
<dbReference type="EC" id="3.1.3.16" evidence="16"/>
<evidence type="ECO:0000256" key="15">
    <source>
        <dbReference type="PROSITE-ProRule" id="PRU00339"/>
    </source>
</evidence>
<proteinExistence type="inferred from homology"/>
<dbReference type="EMBL" id="CP002500">
    <property type="protein sequence ID" value="AET39464.1"/>
    <property type="molecule type" value="Genomic_DNA"/>
</dbReference>
<dbReference type="Proteomes" id="UP000006790">
    <property type="component" value="Chromosome 4"/>
</dbReference>
<evidence type="ECO:0000313" key="18">
    <source>
        <dbReference type="EMBL" id="AET39464.1"/>
    </source>
</evidence>
<dbReference type="InterPro" id="IPR004843">
    <property type="entry name" value="Calcineurin-like_PHP"/>
</dbReference>
<feature type="domain" description="Serine/threonine specific protein phosphatases" evidence="17">
    <location>
        <begin position="304"/>
        <end position="309"/>
    </location>
</feature>
<organism evidence="18 19">
    <name type="scientific">Eremothecium cymbalariae (strain CBS 270.75 / DBVPG 7215 / KCTC 17166 / NRRL Y-17582)</name>
    <name type="common">Yeast</name>
    <dbReference type="NCBI Taxonomy" id="931890"/>
    <lineage>
        <taxon>Eukaryota</taxon>
        <taxon>Fungi</taxon>
        <taxon>Dikarya</taxon>
        <taxon>Ascomycota</taxon>
        <taxon>Saccharomycotina</taxon>
        <taxon>Saccharomycetes</taxon>
        <taxon>Saccharomycetales</taxon>
        <taxon>Saccharomycetaceae</taxon>
        <taxon>Eremothecium</taxon>
    </lineage>
</organism>
<dbReference type="InterPro" id="IPR013235">
    <property type="entry name" value="PPP_dom"/>
</dbReference>
<gene>
    <name evidence="18" type="ordered locus">Ecym_4413</name>
</gene>
<dbReference type="Gene3D" id="3.60.21.10">
    <property type="match status" value="1"/>
</dbReference>
<dbReference type="Pfam" id="PF08321">
    <property type="entry name" value="PPP5"/>
    <property type="match status" value="1"/>
</dbReference>
<dbReference type="SUPFAM" id="SSF48452">
    <property type="entry name" value="TPR-like"/>
    <property type="match status" value="1"/>
</dbReference>
<dbReference type="InterPro" id="IPR029052">
    <property type="entry name" value="Metallo-depent_PP-like"/>
</dbReference>
<evidence type="ECO:0000256" key="5">
    <source>
        <dbReference type="ARBA" id="ARBA00022723"/>
    </source>
</evidence>